<dbReference type="SUPFAM" id="SSF52047">
    <property type="entry name" value="RNI-like"/>
    <property type="match status" value="1"/>
</dbReference>
<dbReference type="PROSITE" id="PS50181">
    <property type="entry name" value="FBOX"/>
    <property type="match status" value="1"/>
</dbReference>
<dbReference type="PANTHER" id="PTHR34223">
    <property type="entry name" value="OS11G0201299 PROTEIN"/>
    <property type="match status" value="1"/>
</dbReference>
<gene>
    <name evidence="2" type="ORF">URODEC1_LOCUS2702</name>
</gene>
<dbReference type="InterPro" id="IPR032675">
    <property type="entry name" value="LRR_dom_sf"/>
</dbReference>
<sequence length="445" mass="50364">MSPRRDAAVGPDRLSALPDDLLHLVLRRLDSRQAVRDLSLLSRRWRRLWASSPFVTLTRSAYHVKFGSNLLLRRDPSAPLRVFCLHTLCSDFSTHGFHRRWLRDALGRGSLRVLELTLRCSHGFELPDSLFTCATLEEINLSASLSREDISPKSVCLPRLKKLHLEDMLIRPSAVEKLNSGWPALEDLNLHRCWLGSFKISSETLRTLSITDCTYTVIKVSAPNTSSLKITVSGRVYLSAMPSLVNVWMYISDGPPGDHLAPSCAYDLLATLSSAHHIELFRFQLLPQDTVQKAATEGLSFSNLKSLYVGEWLVTDFYNALDFFIPCAPNLAALTLDQWKVVCCICLPSAVLTVMSENYKQLTKLFSLLLQLYQRHNINGDLSSHVSREKKPSTCDKLKLLPAVPRSLKMLLIRLSKGDDIEEFRKMRSLLKEKMNPRDTEVVVF</sequence>
<reference evidence="2 3" key="2">
    <citation type="submission" date="2024-10" db="EMBL/GenBank/DDBJ databases">
        <authorList>
            <person name="Ryan C."/>
        </authorList>
    </citation>
    <scope>NUCLEOTIDE SEQUENCE [LARGE SCALE GENOMIC DNA]</scope>
</reference>
<feature type="domain" description="F-box" evidence="1">
    <location>
        <begin position="11"/>
        <end position="48"/>
    </location>
</feature>
<dbReference type="Gene3D" id="3.80.10.10">
    <property type="entry name" value="Ribonuclease Inhibitor"/>
    <property type="match status" value="1"/>
</dbReference>
<name>A0ABC8VEM3_9POAL</name>
<dbReference type="Pfam" id="PF00646">
    <property type="entry name" value="F-box"/>
    <property type="match status" value="1"/>
</dbReference>
<dbReference type="Proteomes" id="UP001497457">
    <property type="component" value="Chromosome 1b"/>
</dbReference>
<evidence type="ECO:0000313" key="2">
    <source>
        <dbReference type="EMBL" id="CAL4889434.1"/>
    </source>
</evidence>
<accession>A0ABC8VEM3</accession>
<dbReference type="InterPro" id="IPR036047">
    <property type="entry name" value="F-box-like_dom_sf"/>
</dbReference>
<dbReference type="Gene3D" id="1.20.1280.50">
    <property type="match status" value="1"/>
</dbReference>
<reference evidence="3" key="1">
    <citation type="submission" date="2024-06" db="EMBL/GenBank/DDBJ databases">
        <authorList>
            <person name="Ryan C."/>
        </authorList>
    </citation>
    <scope>NUCLEOTIDE SEQUENCE [LARGE SCALE GENOMIC DNA]</scope>
</reference>
<dbReference type="InterPro" id="IPR053197">
    <property type="entry name" value="F-box_SCFL_complex_component"/>
</dbReference>
<proteinExistence type="predicted"/>
<dbReference type="InterPro" id="IPR001810">
    <property type="entry name" value="F-box_dom"/>
</dbReference>
<dbReference type="PANTHER" id="PTHR34223:SF67">
    <property type="entry name" value="F-BOX DOMAIN-CONTAINING PROTEIN"/>
    <property type="match status" value="1"/>
</dbReference>
<protein>
    <recommendedName>
        <fullName evidence="1">F-box domain-containing protein</fullName>
    </recommendedName>
</protein>
<keyword evidence="3" id="KW-1185">Reference proteome</keyword>
<organism evidence="2 3">
    <name type="scientific">Urochloa decumbens</name>
    <dbReference type="NCBI Taxonomy" id="240449"/>
    <lineage>
        <taxon>Eukaryota</taxon>
        <taxon>Viridiplantae</taxon>
        <taxon>Streptophyta</taxon>
        <taxon>Embryophyta</taxon>
        <taxon>Tracheophyta</taxon>
        <taxon>Spermatophyta</taxon>
        <taxon>Magnoliopsida</taxon>
        <taxon>Liliopsida</taxon>
        <taxon>Poales</taxon>
        <taxon>Poaceae</taxon>
        <taxon>PACMAD clade</taxon>
        <taxon>Panicoideae</taxon>
        <taxon>Panicodae</taxon>
        <taxon>Paniceae</taxon>
        <taxon>Melinidinae</taxon>
        <taxon>Urochloa</taxon>
    </lineage>
</organism>
<dbReference type="SUPFAM" id="SSF81383">
    <property type="entry name" value="F-box domain"/>
    <property type="match status" value="1"/>
</dbReference>
<dbReference type="InterPro" id="IPR055411">
    <property type="entry name" value="LRR_FXL15/At3g58940/PEG3-like"/>
</dbReference>
<evidence type="ECO:0000313" key="3">
    <source>
        <dbReference type="Proteomes" id="UP001497457"/>
    </source>
</evidence>
<dbReference type="EMBL" id="OZ075111">
    <property type="protein sequence ID" value="CAL4889434.1"/>
    <property type="molecule type" value="Genomic_DNA"/>
</dbReference>
<dbReference type="AlphaFoldDB" id="A0ABC8VEM3"/>
<evidence type="ECO:0000259" key="1">
    <source>
        <dbReference type="PROSITE" id="PS50181"/>
    </source>
</evidence>
<dbReference type="Pfam" id="PF24758">
    <property type="entry name" value="LRR_At5g56370"/>
    <property type="match status" value="1"/>
</dbReference>